<dbReference type="EMBL" id="JBBNAF010000002">
    <property type="protein sequence ID" value="KAK9164382.1"/>
    <property type="molecule type" value="Genomic_DNA"/>
</dbReference>
<dbReference type="PANTHER" id="PTHR45081:SF1">
    <property type="entry name" value="EF HAND FAMILY PROTEIN, PUTATIVE, EXPRESSED-RELATED"/>
    <property type="match status" value="1"/>
</dbReference>
<feature type="repeat" description="TPR" evidence="2">
    <location>
        <begin position="379"/>
        <end position="412"/>
    </location>
</feature>
<evidence type="ECO:0000313" key="4">
    <source>
        <dbReference type="EMBL" id="KAK9164382.1"/>
    </source>
</evidence>
<evidence type="ECO:0000313" key="5">
    <source>
        <dbReference type="Proteomes" id="UP001420932"/>
    </source>
</evidence>
<evidence type="ECO:0000256" key="1">
    <source>
        <dbReference type="ARBA" id="ARBA00022837"/>
    </source>
</evidence>
<accession>A0AAP0L4F7</accession>
<dbReference type="SUPFAM" id="SSF48452">
    <property type="entry name" value="TPR-like"/>
    <property type="match status" value="2"/>
</dbReference>
<dbReference type="Gene3D" id="1.25.40.10">
    <property type="entry name" value="Tetratricopeptide repeat domain"/>
    <property type="match status" value="4"/>
</dbReference>
<keyword evidence="2" id="KW-0802">TPR repeat</keyword>
<dbReference type="InterPro" id="IPR018247">
    <property type="entry name" value="EF_Hand_1_Ca_BS"/>
</dbReference>
<dbReference type="AlphaFoldDB" id="A0AAP0L4F7"/>
<dbReference type="PANTHER" id="PTHR45081">
    <property type="entry name" value="EF HAND FAMILY PROTEIN, PUTATIVE, EXPRESSED-RELATED"/>
    <property type="match status" value="1"/>
</dbReference>
<dbReference type="Pfam" id="PF13432">
    <property type="entry name" value="TPR_16"/>
    <property type="match status" value="2"/>
</dbReference>
<dbReference type="InterPro" id="IPR011990">
    <property type="entry name" value="TPR-like_helical_dom_sf"/>
</dbReference>
<feature type="repeat" description="TPR" evidence="2">
    <location>
        <begin position="413"/>
        <end position="446"/>
    </location>
</feature>
<protein>
    <recommendedName>
        <fullName evidence="3">EF-hand domain-containing protein</fullName>
    </recommendedName>
</protein>
<feature type="domain" description="EF-hand" evidence="3">
    <location>
        <begin position="15"/>
        <end position="50"/>
    </location>
</feature>
<evidence type="ECO:0000259" key="3">
    <source>
        <dbReference type="PROSITE" id="PS50222"/>
    </source>
</evidence>
<dbReference type="PROSITE" id="PS50222">
    <property type="entry name" value="EF_HAND_2"/>
    <property type="match status" value="1"/>
</dbReference>
<dbReference type="InterPro" id="IPR019734">
    <property type="entry name" value="TPR_rpt"/>
</dbReference>
<dbReference type="InterPro" id="IPR002048">
    <property type="entry name" value="EF_hand_dom"/>
</dbReference>
<feature type="repeat" description="TPR" evidence="2">
    <location>
        <begin position="583"/>
        <end position="616"/>
    </location>
</feature>
<dbReference type="GO" id="GO:0005509">
    <property type="term" value="F:calcium ion binding"/>
    <property type="evidence" value="ECO:0007669"/>
    <property type="project" value="InterPro"/>
</dbReference>
<dbReference type="GO" id="GO:0005886">
    <property type="term" value="C:plasma membrane"/>
    <property type="evidence" value="ECO:0007669"/>
    <property type="project" value="TreeGrafter"/>
</dbReference>
<dbReference type="SMART" id="SM00054">
    <property type="entry name" value="EFh"/>
    <property type="match status" value="1"/>
</dbReference>
<dbReference type="PROSITE" id="PS50293">
    <property type="entry name" value="TPR_REGION"/>
    <property type="match status" value="1"/>
</dbReference>
<organism evidence="4 5">
    <name type="scientific">Stephania yunnanensis</name>
    <dbReference type="NCBI Taxonomy" id="152371"/>
    <lineage>
        <taxon>Eukaryota</taxon>
        <taxon>Viridiplantae</taxon>
        <taxon>Streptophyta</taxon>
        <taxon>Embryophyta</taxon>
        <taxon>Tracheophyta</taxon>
        <taxon>Spermatophyta</taxon>
        <taxon>Magnoliopsida</taxon>
        <taxon>Ranunculales</taxon>
        <taxon>Menispermaceae</taxon>
        <taxon>Menispermoideae</taxon>
        <taxon>Cissampelideae</taxon>
        <taxon>Stephania</taxon>
    </lineage>
</organism>
<dbReference type="Gene3D" id="1.10.238.10">
    <property type="entry name" value="EF-hand"/>
    <property type="match status" value="1"/>
</dbReference>
<evidence type="ECO:0000256" key="2">
    <source>
        <dbReference type="PROSITE-ProRule" id="PRU00339"/>
    </source>
</evidence>
<feature type="repeat" description="TPR" evidence="2">
    <location>
        <begin position="311"/>
        <end position="344"/>
    </location>
</feature>
<dbReference type="PROSITE" id="PS50005">
    <property type="entry name" value="TPR"/>
    <property type="match status" value="4"/>
</dbReference>
<sequence>MKRLEMWVYSDISEDREEKVKRIFNHFDLNGDGSLNVSEIAALFVSVNQRELEFNNDYQITDINNEINLNYGSFFNGEKGLSLEGLRRSYEDRVEDLDRDFEALGLSLSNTPTANTGPLAFEASASSSISIVEIKYRIASRPAFLKEGIAFDGTWDIVIALENRVDEFLGKMKMGEAVHAHNDYGCLIELEPFFPGRPIVLNESDCDHALFAKYLGFLRYAVDGRQKKRSKEEALDAHMGMGRLLYFHKLFEEALVSFRRSSDLEKTDAPSRLWVGNCLCFLGRYKEAKDEYLWALEIAEVDHEKWDYLLPQIHLNLGIVSEKRGEASEASKHYGKAVALCPQNVKKLWLLASALIQAEDYIAAEKALEEASSLEANNAEAHYNLGRVFHATGRNERAIQEYRRAVKLKPGHVNAMYHLGMLFMEMERYRMASAMFDQVIDANPNNWRAKLNRNVALSRIAGEDEDTKALNEAFEMWDKSGESREMMVAHINQLQKKAHGGSDERIKDVVAEIRRSYIKFMKGQCGGIIANYFSGAKDDASVVTIAPLMNPERALSKILQTTETKERALEEHRKAMALRPCHVNAAYNLGVLYMEMGRCRMASAMYAKVLDVWPSNWHASLNRAVVSAWLAKDREAARKPVKEAFEMMSNKVESEDLAISHIKQLQKKAHRGSDKRTKAVLNEVLESYVKFKKRKKLVS</sequence>
<dbReference type="SUPFAM" id="SSF47473">
    <property type="entry name" value="EF-hand"/>
    <property type="match status" value="1"/>
</dbReference>
<dbReference type="SMART" id="SM00028">
    <property type="entry name" value="TPR"/>
    <property type="match status" value="7"/>
</dbReference>
<dbReference type="Proteomes" id="UP001420932">
    <property type="component" value="Unassembled WGS sequence"/>
</dbReference>
<keyword evidence="1" id="KW-0106">Calcium</keyword>
<dbReference type="InterPro" id="IPR011992">
    <property type="entry name" value="EF-hand-dom_pair"/>
</dbReference>
<gene>
    <name evidence="4" type="ORF">Syun_005284</name>
</gene>
<dbReference type="Pfam" id="PF13181">
    <property type="entry name" value="TPR_8"/>
    <property type="match status" value="1"/>
</dbReference>
<dbReference type="PROSITE" id="PS00018">
    <property type="entry name" value="EF_HAND_1"/>
    <property type="match status" value="1"/>
</dbReference>
<proteinExistence type="predicted"/>
<name>A0AAP0L4F7_9MAGN</name>
<keyword evidence="5" id="KW-1185">Reference proteome</keyword>
<comment type="caution">
    <text evidence="4">The sequence shown here is derived from an EMBL/GenBank/DDBJ whole genome shotgun (WGS) entry which is preliminary data.</text>
</comment>
<reference evidence="4 5" key="1">
    <citation type="submission" date="2024-01" db="EMBL/GenBank/DDBJ databases">
        <title>Genome assemblies of Stephania.</title>
        <authorList>
            <person name="Yang L."/>
        </authorList>
    </citation>
    <scope>NUCLEOTIDE SEQUENCE [LARGE SCALE GENOMIC DNA]</scope>
    <source>
        <strain evidence="4">YNDBR</strain>
        <tissue evidence="4">Leaf</tissue>
    </source>
</reference>